<dbReference type="Pfam" id="PF09295">
    <property type="entry name" value="ChAPs"/>
    <property type="match status" value="2"/>
</dbReference>
<dbReference type="PANTHER" id="PTHR31975">
    <property type="entry name" value="BUD SITE SELECTION PROTEIN 7-RELATED"/>
    <property type="match status" value="1"/>
</dbReference>
<evidence type="ECO:0000313" key="2">
    <source>
        <dbReference type="EMBL" id="CCE64595.1"/>
    </source>
</evidence>
<accession>G8BXG7</accession>
<evidence type="ECO:0000313" key="3">
    <source>
        <dbReference type="Proteomes" id="UP000005666"/>
    </source>
</evidence>
<dbReference type="OrthoDB" id="434695at2759"/>
<gene>
    <name evidence="2" type="primary">TPHA0I00890</name>
    <name evidence="2" type="ordered locus">TPHA_0I00890</name>
</gene>
<name>G8BXG7_TETPH</name>
<keyword evidence="3" id="KW-1185">Reference proteome</keyword>
<dbReference type="Gene3D" id="1.25.40.10">
    <property type="entry name" value="Tetratricopeptide repeat domain"/>
    <property type="match status" value="1"/>
</dbReference>
<dbReference type="HOGENOM" id="CLU_014275_0_0_1"/>
<feature type="region of interest" description="Disordered" evidence="1">
    <location>
        <begin position="1"/>
        <end position="22"/>
    </location>
</feature>
<dbReference type="GO" id="GO:0034044">
    <property type="term" value="C:exomer complex"/>
    <property type="evidence" value="ECO:0007669"/>
    <property type="project" value="UniProtKB-ARBA"/>
</dbReference>
<dbReference type="Proteomes" id="UP000005666">
    <property type="component" value="Chromosome 9"/>
</dbReference>
<dbReference type="InterPro" id="IPR011990">
    <property type="entry name" value="TPR-like_helical_dom_sf"/>
</dbReference>
<dbReference type="SUPFAM" id="SSF48452">
    <property type="entry name" value="TPR-like"/>
    <property type="match status" value="1"/>
</dbReference>
<dbReference type="PANTHER" id="PTHR31975:SF2">
    <property type="entry name" value="CHITIN BIOSYNTHESIS PROTEIN CHS6-RELATED"/>
    <property type="match status" value="1"/>
</dbReference>
<dbReference type="OMA" id="ETFVSCC"/>
<dbReference type="GO" id="GO:0006893">
    <property type="term" value="P:Golgi to plasma membrane transport"/>
    <property type="evidence" value="ECO:0007669"/>
    <property type="project" value="TreeGrafter"/>
</dbReference>
<dbReference type="STRING" id="1071381.G8BXG7"/>
<dbReference type="GeneID" id="11532859"/>
<dbReference type="KEGG" id="tpf:TPHA_0I00890"/>
<dbReference type="InterPro" id="IPR015374">
    <property type="entry name" value="ChAPs"/>
</dbReference>
<dbReference type="RefSeq" id="XP_003687029.1">
    <property type="nucleotide sequence ID" value="XM_003686981.1"/>
</dbReference>
<organism evidence="2 3">
    <name type="scientific">Tetrapisispora phaffii (strain ATCC 24235 / CBS 4417 / NBRC 1672 / NRRL Y-8282 / UCD 70-5)</name>
    <name type="common">Yeast</name>
    <name type="synonym">Fabospora phaffii</name>
    <dbReference type="NCBI Taxonomy" id="1071381"/>
    <lineage>
        <taxon>Eukaryota</taxon>
        <taxon>Fungi</taxon>
        <taxon>Dikarya</taxon>
        <taxon>Ascomycota</taxon>
        <taxon>Saccharomycotina</taxon>
        <taxon>Saccharomycetes</taxon>
        <taxon>Saccharomycetales</taxon>
        <taxon>Saccharomycetaceae</taxon>
        <taxon>Tetrapisispora</taxon>
    </lineage>
</organism>
<dbReference type="EMBL" id="HE612864">
    <property type="protein sequence ID" value="CCE64595.1"/>
    <property type="molecule type" value="Genomic_DNA"/>
</dbReference>
<evidence type="ECO:0000256" key="1">
    <source>
        <dbReference type="SAM" id="MobiDB-lite"/>
    </source>
</evidence>
<reference evidence="2 3" key="1">
    <citation type="journal article" date="2011" name="Proc. Natl. Acad. Sci. U.S.A.">
        <title>Evolutionary erosion of yeast sex chromosomes by mating-type switching accidents.</title>
        <authorList>
            <person name="Gordon J.L."/>
            <person name="Armisen D."/>
            <person name="Proux-Wera E."/>
            <person name="Oheigeartaigh S.S."/>
            <person name="Byrne K.P."/>
            <person name="Wolfe K.H."/>
        </authorList>
    </citation>
    <scope>NUCLEOTIDE SEQUENCE [LARGE SCALE GENOMIC DNA]</scope>
    <source>
        <strain evidence="3">ATCC 24235 / CBS 4417 / NBRC 1672 / NRRL Y-8282 / UCD 70-5</strain>
    </source>
</reference>
<protein>
    <submittedName>
        <fullName evidence="2">Uncharacterized protein</fullName>
    </submittedName>
</protein>
<sequence>MQYIWKNVSHGGSRSRHNSNASSSAIGNSVISDVAANALSGNIQLSNSGIDHAALPQPDTHKAPQIRIHNVADYNYGYVKYSANNTLDLQNFPRILEKTFGESLGNRSSVLNALAVGKCLSIGLPDLLHFTKIDRFYKNEVGEYLNITGIDFSNDVMPLSFLNILDSVSNSDAGGKGMETGNDKVRLMTFCCCNIFSDIDIRIRYESPKKYQVSAIDLHNPSLFVELDDDLWEETFVSCCIRSIIINEDKLWKSPGLVELPFLISEFKNAKRLVKSMCERLPLYYKAGFDSTKANDLTILHNNLTKALLKYLSIVSNDLNDYTIKILESLMVKDVQNNLIYQLVIIKILDQNEMNDIKLINLLNITIKELLNSVMKQKNKNDNLHLLNCTTEILIIQARFLMRRNDLEDALEVAKKVAALSSDSFESWFLLASIYVALEQYDNALYSINSIPSLPKYDKQQLNIISQKSVIDSNYKRPYGRKIDRNLGTVIPSGCDLNSAELDNLSKIHRNLKENELKCFIYGRTIMPFNDCKTPKSTYLDQSCSEIGPLYGVQSINLINFVSPNEVKTITNTQLLQRNSIVNQYSWFETQVMNILLDIVCKIGWNDLLKLRSTIFIMEKEYISNKQSNIGMIPKHMREKRLCERWLDQLFLDIYEDLTIVNENDIFKSSENINSDDHSSVGSIHNSLGTRKEIKYSGLEWELLGLTMLRTWNFEDAIICFRTSMLARFDIISCEKLLEIYFDEDNHNFKDLIYLNNINLILILLSQKIYYESRFYNYLQISNIKFMLILCRRFGNDLIKNKINLLESESNMDNQDNKRLMTSTLKLKEILQYASDILKEEEKDV</sequence>
<dbReference type="eggNOG" id="ENOG502QRF3">
    <property type="taxonomic scope" value="Eukaryota"/>
</dbReference>
<proteinExistence type="predicted"/>
<dbReference type="AlphaFoldDB" id="G8BXG7"/>